<proteinExistence type="predicted"/>
<dbReference type="InterPro" id="IPR013642">
    <property type="entry name" value="CLCA_N"/>
</dbReference>
<evidence type="ECO:0000259" key="2">
    <source>
        <dbReference type="Pfam" id="PF08434"/>
    </source>
</evidence>
<accession>A0A7J7ITI9</accession>
<name>A0A7J7ITI9_BUGNE</name>
<evidence type="ECO:0000313" key="3">
    <source>
        <dbReference type="EMBL" id="KAF6016856.1"/>
    </source>
</evidence>
<keyword evidence="4" id="KW-1185">Reference proteome</keyword>
<dbReference type="OrthoDB" id="10021899at2759"/>
<organism evidence="3 4">
    <name type="scientific">Bugula neritina</name>
    <name type="common">Brown bryozoan</name>
    <name type="synonym">Sertularia neritina</name>
    <dbReference type="NCBI Taxonomy" id="10212"/>
    <lineage>
        <taxon>Eukaryota</taxon>
        <taxon>Metazoa</taxon>
        <taxon>Spiralia</taxon>
        <taxon>Lophotrochozoa</taxon>
        <taxon>Bryozoa</taxon>
        <taxon>Gymnolaemata</taxon>
        <taxon>Cheilostomatida</taxon>
        <taxon>Flustrina</taxon>
        <taxon>Buguloidea</taxon>
        <taxon>Bugulidae</taxon>
        <taxon>Bugula</taxon>
    </lineage>
</organism>
<dbReference type="Proteomes" id="UP000593567">
    <property type="component" value="Unassembled WGS sequence"/>
</dbReference>
<evidence type="ECO:0000313" key="4">
    <source>
        <dbReference type="Proteomes" id="UP000593567"/>
    </source>
</evidence>
<protein>
    <submittedName>
        <fullName evidence="3">CLCA1</fullName>
    </submittedName>
</protein>
<dbReference type="Pfam" id="PF08434">
    <property type="entry name" value="CLCA"/>
    <property type="match status" value="1"/>
</dbReference>
<keyword evidence="1" id="KW-0732">Signal</keyword>
<sequence>MLWEFYTQLSGVLIVSVFCVSGGNIGGTRQEITLSSEGGYGNILVTIEDTVPENLELIDRLKEYFEEASTLLFSATKEQHYFENITIKVPASWTPQPSWQQATAEHTLERARIIIGPPNQAWGDIPYTLQPGLCGQEGDYTHFTPNYLTNLASVRPEKRIVREFAHLKWGLFDEDVPSTDTVSPKFYPKDGTLRPTICVVQNIFGQIIDTSEDNARCTEYNKKTQEYGSGCVFEPIEEITSATASLMYAEHLTSVRTTFFMCMFENLLML</sequence>
<feature type="chain" id="PRO_5029664982" evidence="1">
    <location>
        <begin position="23"/>
        <end position="270"/>
    </location>
</feature>
<reference evidence="3" key="1">
    <citation type="submission" date="2020-06" db="EMBL/GenBank/DDBJ databases">
        <title>Draft genome of Bugula neritina, a colonial animal packing powerful symbionts and potential medicines.</title>
        <authorList>
            <person name="Rayko M."/>
        </authorList>
    </citation>
    <scope>NUCLEOTIDE SEQUENCE [LARGE SCALE GENOMIC DNA]</scope>
    <source>
        <strain evidence="3">Kwan_BN1</strain>
    </source>
</reference>
<comment type="caution">
    <text evidence="3">The sequence shown here is derived from an EMBL/GenBank/DDBJ whole genome shotgun (WGS) entry which is preliminary data.</text>
</comment>
<feature type="domain" description="Calcium-activated chloride channel N-terminal" evidence="2">
    <location>
        <begin position="37"/>
        <end position="256"/>
    </location>
</feature>
<gene>
    <name evidence="3" type="ORF">EB796_024837</name>
</gene>
<feature type="signal peptide" evidence="1">
    <location>
        <begin position="1"/>
        <end position="22"/>
    </location>
</feature>
<dbReference type="EMBL" id="VXIV02003457">
    <property type="protein sequence ID" value="KAF6016856.1"/>
    <property type="molecule type" value="Genomic_DNA"/>
</dbReference>
<dbReference type="AlphaFoldDB" id="A0A7J7ITI9"/>
<evidence type="ECO:0000256" key="1">
    <source>
        <dbReference type="SAM" id="SignalP"/>
    </source>
</evidence>